<dbReference type="InterPro" id="IPR036388">
    <property type="entry name" value="WH-like_DNA-bd_sf"/>
</dbReference>
<dbReference type="GO" id="GO:0032993">
    <property type="term" value="C:protein-DNA complex"/>
    <property type="evidence" value="ECO:0007669"/>
    <property type="project" value="TreeGrafter"/>
</dbReference>
<organism evidence="10 11">
    <name type="scientific">Mucilaginibacter hurinus</name>
    <dbReference type="NCBI Taxonomy" id="2201324"/>
    <lineage>
        <taxon>Bacteria</taxon>
        <taxon>Pseudomonadati</taxon>
        <taxon>Bacteroidota</taxon>
        <taxon>Sphingobacteriia</taxon>
        <taxon>Sphingobacteriales</taxon>
        <taxon>Sphingobacteriaceae</taxon>
        <taxon>Mucilaginibacter</taxon>
    </lineage>
</organism>
<dbReference type="InterPro" id="IPR011006">
    <property type="entry name" value="CheY-like_superfamily"/>
</dbReference>
<dbReference type="SUPFAM" id="SSF46785">
    <property type="entry name" value="Winged helix' DNA-binding domain"/>
    <property type="match status" value="1"/>
</dbReference>
<dbReference type="PRINTS" id="PR00034">
    <property type="entry name" value="HTHCRP"/>
</dbReference>
<keyword evidence="3" id="KW-0805">Transcription regulation</keyword>
<feature type="domain" description="Cyclic nucleotide-binding" evidence="7">
    <location>
        <begin position="148"/>
        <end position="261"/>
    </location>
</feature>
<dbReference type="GO" id="GO:0000156">
    <property type="term" value="F:phosphorelay response regulator activity"/>
    <property type="evidence" value="ECO:0007669"/>
    <property type="project" value="TreeGrafter"/>
</dbReference>
<dbReference type="OrthoDB" id="9127033at2"/>
<dbReference type="CDD" id="cd00038">
    <property type="entry name" value="CAP_ED"/>
    <property type="match status" value="1"/>
</dbReference>
<name>A0A367GQ96_9SPHI</name>
<dbReference type="InterPro" id="IPR001789">
    <property type="entry name" value="Sig_transdc_resp-reg_receiver"/>
</dbReference>
<proteinExistence type="predicted"/>
<evidence type="ECO:0000259" key="9">
    <source>
        <dbReference type="PROSITE" id="PS51063"/>
    </source>
</evidence>
<evidence type="ECO:0000259" key="7">
    <source>
        <dbReference type="PROSITE" id="PS50042"/>
    </source>
</evidence>
<reference evidence="10 11" key="1">
    <citation type="submission" date="2018-05" db="EMBL/GenBank/DDBJ databases">
        <title>Mucilaginibacter hurinus sp. nov., isolated from briquette warehouse soil.</title>
        <authorList>
            <person name="Choi L."/>
        </authorList>
    </citation>
    <scope>NUCLEOTIDE SEQUENCE [LARGE SCALE GENOMIC DNA]</scope>
    <source>
        <strain evidence="10 11">ZR32</strain>
    </source>
</reference>
<dbReference type="PANTHER" id="PTHR48111">
    <property type="entry name" value="REGULATOR OF RPOS"/>
    <property type="match status" value="1"/>
</dbReference>
<dbReference type="CDD" id="cd00092">
    <property type="entry name" value="HTH_CRP"/>
    <property type="match status" value="1"/>
</dbReference>
<gene>
    <name evidence="10" type="ORF">DJ568_06025</name>
</gene>
<dbReference type="CDD" id="cd17574">
    <property type="entry name" value="REC_OmpR"/>
    <property type="match status" value="1"/>
</dbReference>
<keyword evidence="1 6" id="KW-0597">Phosphoprotein</keyword>
<dbReference type="Gene3D" id="2.60.120.10">
    <property type="entry name" value="Jelly Rolls"/>
    <property type="match status" value="1"/>
</dbReference>
<dbReference type="InterPro" id="IPR018490">
    <property type="entry name" value="cNMP-bd_dom_sf"/>
</dbReference>
<dbReference type="Pfam" id="PF00072">
    <property type="entry name" value="Response_reg"/>
    <property type="match status" value="1"/>
</dbReference>
<dbReference type="SUPFAM" id="SSF52172">
    <property type="entry name" value="CheY-like"/>
    <property type="match status" value="1"/>
</dbReference>
<evidence type="ECO:0000256" key="3">
    <source>
        <dbReference type="ARBA" id="ARBA00023015"/>
    </source>
</evidence>
<evidence type="ECO:0000313" key="11">
    <source>
        <dbReference type="Proteomes" id="UP000253209"/>
    </source>
</evidence>
<sequence>MKTVLIIEDNDDIREGTAEILGLSGFNVLQALNGKIGVELAVSHKPDLILCDVMMPELDGYGVLYMLNKNADTAAIPFIFLTAKAERVDFRKGMEMGADDYLTKPFDDMELLNAIETRLRKKEKLEEFYSKSLNSLEKLATGSGKGLNELKSMIEGRKVRQIKKKQVLYYDGDQPQGLYLVMEGSIKTIKLAEDGRELMTGLFKPEDYLGINALLADEVFNETAEAVEDSAVCILPKEMIVNLINRYPEVSQQFIKILANNIREKEEQLLELAYNSVRKRLAQVLVRLSKQLSNPAEFKILRDELASMAGMATETVSRTLTDFKEEGLIEKKGSHIHLLDINRLIKMKN</sequence>
<evidence type="ECO:0000313" key="10">
    <source>
        <dbReference type="EMBL" id="RCH55450.1"/>
    </source>
</evidence>
<dbReference type="SMART" id="SM00100">
    <property type="entry name" value="cNMP"/>
    <property type="match status" value="1"/>
</dbReference>
<dbReference type="PANTHER" id="PTHR48111:SF4">
    <property type="entry name" value="DNA-BINDING DUAL TRANSCRIPTIONAL REGULATOR OMPR"/>
    <property type="match status" value="1"/>
</dbReference>
<feature type="domain" description="Response regulatory" evidence="8">
    <location>
        <begin position="3"/>
        <end position="119"/>
    </location>
</feature>
<dbReference type="InterPro" id="IPR012318">
    <property type="entry name" value="HTH_CRP"/>
</dbReference>
<dbReference type="GO" id="GO:0000976">
    <property type="term" value="F:transcription cis-regulatory region binding"/>
    <property type="evidence" value="ECO:0007669"/>
    <property type="project" value="TreeGrafter"/>
</dbReference>
<comment type="caution">
    <text evidence="10">The sequence shown here is derived from an EMBL/GenBank/DDBJ whole genome shotgun (WGS) entry which is preliminary data.</text>
</comment>
<dbReference type="PROSITE" id="PS50042">
    <property type="entry name" value="CNMP_BINDING_3"/>
    <property type="match status" value="1"/>
</dbReference>
<evidence type="ECO:0000256" key="6">
    <source>
        <dbReference type="PROSITE-ProRule" id="PRU00169"/>
    </source>
</evidence>
<dbReference type="InterPro" id="IPR039420">
    <property type="entry name" value="WalR-like"/>
</dbReference>
<dbReference type="Pfam" id="PF13545">
    <property type="entry name" value="HTH_Crp_2"/>
    <property type="match status" value="1"/>
</dbReference>
<keyword evidence="4" id="KW-0238">DNA-binding</keyword>
<dbReference type="SMART" id="SM00448">
    <property type="entry name" value="REC"/>
    <property type="match status" value="1"/>
</dbReference>
<dbReference type="AlphaFoldDB" id="A0A367GQ96"/>
<dbReference type="Pfam" id="PF00027">
    <property type="entry name" value="cNMP_binding"/>
    <property type="match status" value="1"/>
</dbReference>
<dbReference type="Proteomes" id="UP000253209">
    <property type="component" value="Unassembled WGS sequence"/>
</dbReference>
<dbReference type="InterPro" id="IPR036390">
    <property type="entry name" value="WH_DNA-bd_sf"/>
</dbReference>
<dbReference type="Gene3D" id="1.10.10.10">
    <property type="entry name" value="Winged helix-like DNA-binding domain superfamily/Winged helix DNA-binding domain"/>
    <property type="match status" value="1"/>
</dbReference>
<dbReference type="PROSITE" id="PS50110">
    <property type="entry name" value="RESPONSE_REGULATORY"/>
    <property type="match status" value="1"/>
</dbReference>
<keyword evidence="11" id="KW-1185">Reference proteome</keyword>
<keyword evidence="2" id="KW-0902">Two-component regulatory system</keyword>
<dbReference type="InterPro" id="IPR014710">
    <property type="entry name" value="RmlC-like_jellyroll"/>
</dbReference>
<keyword evidence="5" id="KW-0804">Transcription</keyword>
<dbReference type="GO" id="GO:0005829">
    <property type="term" value="C:cytosol"/>
    <property type="evidence" value="ECO:0007669"/>
    <property type="project" value="TreeGrafter"/>
</dbReference>
<protein>
    <submittedName>
        <fullName evidence="10">Transcriptional regulator</fullName>
    </submittedName>
</protein>
<evidence type="ECO:0000256" key="2">
    <source>
        <dbReference type="ARBA" id="ARBA00023012"/>
    </source>
</evidence>
<dbReference type="SMART" id="SM00419">
    <property type="entry name" value="HTH_CRP"/>
    <property type="match status" value="1"/>
</dbReference>
<evidence type="ECO:0000256" key="1">
    <source>
        <dbReference type="ARBA" id="ARBA00022553"/>
    </source>
</evidence>
<dbReference type="Gene3D" id="3.40.50.2300">
    <property type="match status" value="1"/>
</dbReference>
<dbReference type="RefSeq" id="WP_114004366.1">
    <property type="nucleotide sequence ID" value="NZ_QGDC01000003.1"/>
</dbReference>
<accession>A0A367GQ96</accession>
<dbReference type="InterPro" id="IPR000595">
    <property type="entry name" value="cNMP-bd_dom"/>
</dbReference>
<feature type="domain" description="HTH crp-type" evidence="9">
    <location>
        <begin position="275"/>
        <end position="342"/>
    </location>
</feature>
<dbReference type="EMBL" id="QGDC01000003">
    <property type="protein sequence ID" value="RCH55450.1"/>
    <property type="molecule type" value="Genomic_DNA"/>
</dbReference>
<dbReference type="GO" id="GO:0006355">
    <property type="term" value="P:regulation of DNA-templated transcription"/>
    <property type="evidence" value="ECO:0007669"/>
    <property type="project" value="InterPro"/>
</dbReference>
<dbReference type="PROSITE" id="PS51063">
    <property type="entry name" value="HTH_CRP_2"/>
    <property type="match status" value="1"/>
</dbReference>
<dbReference type="SUPFAM" id="SSF51206">
    <property type="entry name" value="cAMP-binding domain-like"/>
    <property type="match status" value="1"/>
</dbReference>
<evidence type="ECO:0000256" key="4">
    <source>
        <dbReference type="ARBA" id="ARBA00023125"/>
    </source>
</evidence>
<feature type="modified residue" description="4-aspartylphosphate" evidence="6">
    <location>
        <position position="52"/>
    </location>
</feature>
<evidence type="ECO:0000259" key="8">
    <source>
        <dbReference type="PROSITE" id="PS50110"/>
    </source>
</evidence>
<evidence type="ECO:0000256" key="5">
    <source>
        <dbReference type="ARBA" id="ARBA00023163"/>
    </source>
</evidence>